<feature type="coiled-coil region" evidence="1">
    <location>
        <begin position="370"/>
        <end position="485"/>
    </location>
</feature>
<dbReference type="GO" id="GO:0005737">
    <property type="term" value="C:cytoplasm"/>
    <property type="evidence" value="ECO:0007669"/>
    <property type="project" value="TreeGrafter"/>
</dbReference>
<feature type="compositionally biased region" description="Low complexity" evidence="2">
    <location>
        <begin position="851"/>
        <end position="860"/>
    </location>
</feature>
<feature type="compositionally biased region" description="Polar residues" evidence="2">
    <location>
        <begin position="836"/>
        <end position="850"/>
    </location>
</feature>
<keyword evidence="1" id="KW-0175">Coiled coil</keyword>
<dbReference type="PANTHER" id="PTHR45615">
    <property type="entry name" value="MYOSIN HEAVY CHAIN, NON-MUSCLE"/>
    <property type="match status" value="1"/>
</dbReference>
<feature type="coiled-coil region" evidence="1">
    <location>
        <begin position="229"/>
        <end position="341"/>
    </location>
</feature>
<dbReference type="VEuPathDB" id="TriTrypDB:Tc_MARK_5922"/>
<feature type="region of interest" description="Disordered" evidence="2">
    <location>
        <begin position="836"/>
        <end position="862"/>
    </location>
</feature>
<dbReference type="VEuPathDB" id="TriTrypDB:ECC02_005303"/>
<dbReference type="VEuPathDB" id="TriTrypDB:TcCLB.510575.30"/>
<evidence type="ECO:0000313" key="3">
    <source>
        <dbReference type="EMBL" id="PWU92336.1"/>
    </source>
</evidence>
<dbReference type="VEuPathDB" id="TriTrypDB:TcG_03702"/>
<dbReference type="VEuPathDB" id="TriTrypDB:TcCLB.506647.20"/>
<evidence type="ECO:0000256" key="1">
    <source>
        <dbReference type="SAM" id="Coils"/>
    </source>
</evidence>
<dbReference type="VEuPathDB" id="TriTrypDB:TcYC6_0025420"/>
<accession>A0A2V2V9X9</accession>
<dbReference type="PANTHER" id="PTHR45615:SF40">
    <property type="entry name" value="MYOSIN HEAVY CHAIN, NON-MUSCLE"/>
    <property type="match status" value="1"/>
</dbReference>
<dbReference type="GO" id="GO:0016460">
    <property type="term" value="C:myosin II complex"/>
    <property type="evidence" value="ECO:0007669"/>
    <property type="project" value="TreeGrafter"/>
</dbReference>
<dbReference type="VEuPathDB" id="TriTrypDB:TcBrA4_0055220"/>
<feature type="compositionally biased region" description="Low complexity" evidence="2">
    <location>
        <begin position="1149"/>
        <end position="1171"/>
    </location>
</feature>
<dbReference type="VEuPathDB" id="TriTrypDB:C3747_51g158"/>
<reference evidence="3 4" key="1">
    <citation type="journal article" date="2018" name="Microb. Genom.">
        <title>Expanding an expanded genome: long-read sequencing of Trypanosoma cruzi.</title>
        <authorList>
            <person name="Berna L."/>
            <person name="Rodriguez M."/>
            <person name="Chiribao M.L."/>
            <person name="Parodi-Talice A."/>
            <person name="Pita S."/>
            <person name="Rijo G."/>
            <person name="Alvarez-Valin F."/>
            <person name="Robello C."/>
        </authorList>
    </citation>
    <scope>NUCLEOTIDE SEQUENCE [LARGE SCALE GENOMIC DNA]</scope>
    <source>
        <strain evidence="3 4">Dm28c</strain>
    </source>
</reference>
<protein>
    <submittedName>
        <fullName evidence="3">Uncharacterized protein</fullName>
    </submittedName>
</protein>
<evidence type="ECO:0000313" key="4">
    <source>
        <dbReference type="Proteomes" id="UP000246121"/>
    </source>
</evidence>
<feature type="region of interest" description="Disordered" evidence="2">
    <location>
        <begin position="154"/>
        <end position="176"/>
    </location>
</feature>
<dbReference type="AlphaFoldDB" id="A0A2V2V9X9"/>
<feature type="compositionally biased region" description="Low complexity" evidence="2">
    <location>
        <begin position="1075"/>
        <end position="1084"/>
    </location>
</feature>
<feature type="region of interest" description="Disordered" evidence="2">
    <location>
        <begin position="1"/>
        <end position="25"/>
    </location>
</feature>
<dbReference type="GO" id="GO:0032982">
    <property type="term" value="C:myosin filament"/>
    <property type="evidence" value="ECO:0007669"/>
    <property type="project" value="TreeGrafter"/>
</dbReference>
<dbReference type="VEuPathDB" id="TriTrypDB:TCDM_05659"/>
<feature type="region of interest" description="Disordered" evidence="2">
    <location>
        <begin position="1043"/>
        <end position="1114"/>
    </location>
</feature>
<dbReference type="Proteomes" id="UP000246121">
    <property type="component" value="Unassembled WGS sequence"/>
</dbReference>
<proteinExistence type="predicted"/>
<dbReference type="EMBL" id="PRFA01000038">
    <property type="protein sequence ID" value="PWU92336.1"/>
    <property type="molecule type" value="Genomic_DNA"/>
</dbReference>
<feature type="region of interest" description="Disordered" evidence="2">
    <location>
        <begin position="1146"/>
        <end position="1190"/>
    </location>
</feature>
<dbReference type="GO" id="GO:0000146">
    <property type="term" value="F:microfilament motor activity"/>
    <property type="evidence" value="ECO:0007669"/>
    <property type="project" value="TreeGrafter"/>
</dbReference>
<dbReference type="VEuPathDB" id="TriTrypDB:BCY84_19916"/>
<organism evidence="3 4">
    <name type="scientific">Trypanosoma cruzi</name>
    <dbReference type="NCBI Taxonomy" id="5693"/>
    <lineage>
        <taxon>Eukaryota</taxon>
        <taxon>Discoba</taxon>
        <taxon>Euglenozoa</taxon>
        <taxon>Kinetoplastea</taxon>
        <taxon>Metakinetoplastina</taxon>
        <taxon>Trypanosomatida</taxon>
        <taxon>Trypanosomatidae</taxon>
        <taxon>Trypanosoma</taxon>
        <taxon>Schizotrypanum</taxon>
    </lineage>
</organism>
<feature type="region of interest" description="Disordered" evidence="2">
    <location>
        <begin position="591"/>
        <end position="620"/>
    </location>
</feature>
<dbReference type="VEuPathDB" id="TriTrypDB:TCSYLVIO_007195"/>
<comment type="caution">
    <text evidence="3">The sequence shown here is derived from an EMBL/GenBank/DDBJ whole genome shotgun (WGS) entry which is preliminary data.</text>
</comment>
<evidence type="ECO:0000256" key="2">
    <source>
        <dbReference type="SAM" id="MobiDB-lite"/>
    </source>
</evidence>
<dbReference type="VEuPathDB" id="TriTrypDB:C4B63_38g56"/>
<dbReference type="VEuPathDB" id="TriTrypDB:TcCL_NonESM07922"/>
<name>A0A2V2V9X9_TRYCR</name>
<gene>
    <name evidence="3" type="ORF">C4B63_38g56</name>
</gene>
<feature type="compositionally biased region" description="Polar residues" evidence="2">
    <location>
        <begin position="603"/>
        <end position="616"/>
    </location>
</feature>
<dbReference type="GO" id="GO:0051015">
    <property type="term" value="F:actin filament binding"/>
    <property type="evidence" value="ECO:0007669"/>
    <property type="project" value="TreeGrafter"/>
</dbReference>
<sequence length="1190" mass="134657">MTEYVTPGRRTHTTAVRANAGGGGSAGRRVVRSALELLAETASPEILRGKTSSSNTVAPAKFTVTYATAPALSLGVTAQQLQKEQQLRRSLPAGNDVVTTEEPSTLLFLSPSSAAGGGDSAVKKRLFKKKKKTVRLSDSAKKTAKAVAKEMWDLEKSAGPGTASDGEKEKQEIGGGPIAVGLSENELHNKGMQLTKNEPLFTEEEVQERILEALKAYEVRRDAEEESVLQEVGHEIESQNERYEKLLREKQASAEECDALKLKMEQLALHCEALQSTIAELQQELQETRDRASRTEVELCHAKDEKRLKSAELQQELNFEKAQWKLAQEEMQRQITEFEAQLRSRTFEWHELQETTRAKENKQAWLSEQLETCRTELEEWRQRNSETQATTVELKELIEAKEALIRQLQLKVQEAEKSAKRATTSSRDEQTQLESRLRSVEEALQQQTDEVRRKMHRVHVIETELARVEEAKKKQQRLIHEATNRFFAVHSTLETFVGMFRNGCSTRASPRGLRDTLFPASEWCDAHSGAVEDLFATENDALYYGQKDDGEEGCVEDANGSFFELITCKELRDDLRQVRFRFGGNKVLTQQQRQNAQRLRGNTHPTASKKFANNNGDEVDESGRLQRCHRLCERLLETMRRLYLQHRKEMQRRLQHMEARQAEQSKSELKQCQDALAACQRNLEESKQRERLLGEECCQRKSEVKRLEAALVELHAAEQEVRVQQKSSTDRMEELQRERGILRIQLDASQRDCVELRERYELVREEAEEVRERVRILEKSQRLQEETMEAKAKVLARLARCTEKLKKTEEECKSLRDENEVLSNKMKSMLLQLQTSRVEQRNKSTTASVRQQQQQQQQQQEELNKLKKEMGELRTLQESTAALHAKESAEAELSVKKLTAQNEELREELAKRQRALADALSDVELQKRAEATTLRTLVSIHQAGSEGPNETCADGNSPRGVQQRLFDASLIIQSEDGVTENRGEISIFDLRGRVVSLAQRAALELARLREAIPPGPHAERSETLESFRAAEKVAWEAAQRSAARRQPCIEENGEPVPLAQPPSRRTAPLLRSSVQRQQQQPQQQNKKNLPCHMLGTPCRRSPAQNSPSPKKVGRDVLPIGFFPRSHSLFAVGPDAMKRTAVNERSLPCRGASSSSLTSAGGVSRSRSARGVLDGSSSPVKPPMLRATSVR</sequence>